<gene>
    <name evidence="7" type="ORF">METZ01_LOCUS389100</name>
</gene>
<evidence type="ECO:0000256" key="1">
    <source>
        <dbReference type="ARBA" id="ARBA00009518"/>
    </source>
</evidence>
<evidence type="ECO:0000256" key="5">
    <source>
        <dbReference type="ARBA" id="ARBA00023172"/>
    </source>
</evidence>
<accession>A0A382UPQ6</accession>
<dbReference type="AlphaFoldDB" id="A0A382UPQ6"/>
<keyword evidence="5" id="KW-0233">DNA recombination</keyword>
<evidence type="ECO:0000256" key="4">
    <source>
        <dbReference type="ARBA" id="ARBA00023125"/>
    </source>
</evidence>
<dbReference type="GO" id="GO:0004520">
    <property type="term" value="F:DNA endonuclease activity"/>
    <property type="evidence" value="ECO:0007669"/>
    <property type="project" value="InterPro"/>
</dbReference>
<keyword evidence="4" id="KW-0238">DNA-binding</keyword>
<feature type="non-terminal residue" evidence="7">
    <location>
        <position position="35"/>
    </location>
</feature>
<name>A0A382UPQ6_9ZZZZ</name>
<keyword evidence="3" id="KW-0460">Magnesium</keyword>
<dbReference type="GO" id="GO:0006281">
    <property type="term" value="P:DNA repair"/>
    <property type="evidence" value="ECO:0007669"/>
    <property type="project" value="UniProtKB-KW"/>
</dbReference>
<dbReference type="Gene3D" id="3.30.420.10">
    <property type="entry name" value="Ribonuclease H-like superfamily/Ribonuclease H"/>
    <property type="match status" value="1"/>
</dbReference>
<reference evidence="7" key="1">
    <citation type="submission" date="2018-05" db="EMBL/GenBank/DDBJ databases">
        <authorList>
            <person name="Lanie J.A."/>
            <person name="Ng W.-L."/>
            <person name="Kazmierczak K.M."/>
            <person name="Andrzejewski T.M."/>
            <person name="Davidsen T.M."/>
            <person name="Wayne K.J."/>
            <person name="Tettelin H."/>
            <person name="Glass J.I."/>
            <person name="Rusch D."/>
            <person name="Podicherti R."/>
            <person name="Tsui H.-C.T."/>
            <person name="Winkler M.E."/>
        </authorList>
    </citation>
    <scope>NUCLEOTIDE SEQUENCE</scope>
</reference>
<evidence type="ECO:0000256" key="3">
    <source>
        <dbReference type="ARBA" id="ARBA00022842"/>
    </source>
</evidence>
<evidence type="ECO:0000256" key="2">
    <source>
        <dbReference type="ARBA" id="ARBA00022763"/>
    </source>
</evidence>
<keyword evidence="2" id="KW-0227">DNA damage</keyword>
<proteinExistence type="inferred from homology"/>
<comment type="similarity">
    <text evidence="1">Belongs to the RuvC family.</text>
</comment>
<keyword evidence="6" id="KW-0234">DNA repair</keyword>
<dbReference type="InterPro" id="IPR002176">
    <property type="entry name" value="X-over_junc_endoDNase_RuvC"/>
</dbReference>
<dbReference type="EMBL" id="UINC01145861">
    <property type="protein sequence ID" value="SVD36246.1"/>
    <property type="molecule type" value="Genomic_DNA"/>
</dbReference>
<protein>
    <submittedName>
        <fullName evidence="7">Uncharacterized protein</fullName>
    </submittedName>
</protein>
<dbReference type="GO" id="GO:0006310">
    <property type="term" value="P:DNA recombination"/>
    <property type="evidence" value="ECO:0007669"/>
    <property type="project" value="UniProtKB-KW"/>
</dbReference>
<sequence length="35" mass="3368">MGLDPGSQCTGYGCIDTSGNRHSVVACGALTAPAG</sequence>
<dbReference type="InterPro" id="IPR036397">
    <property type="entry name" value="RNaseH_sf"/>
</dbReference>
<evidence type="ECO:0000256" key="6">
    <source>
        <dbReference type="ARBA" id="ARBA00023204"/>
    </source>
</evidence>
<dbReference type="SUPFAM" id="SSF53098">
    <property type="entry name" value="Ribonuclease H-like"/>
    <property type="match status" value="1"/>
</dbReference>
<dbReference type="Pfam" id="PF02075">
    <property type="entry name" value="RuvC"/>
    <property type="match status" value="1"/>
</dbReference>
<evidence type="ECO:0000313" key="7">
    <source>
        <dbReference type="EMBL" id="SVD36246.1"/>
    </source>
</evidence>
<dbReference type="GO" id="GO:0003677">
    <property type="term" value="F:DNA binding"/>
    <property type="evidence" value="ECO:0007669"/>
    <property type="project" value="UniProtKB-KW"/>
</dbReference>
<dbReference type="InterPro" id="IPR012337">
    <property type="entry name" value="RNaseH-like_sf"/>
</dbReference>
<organism evidence="7">
    <name type="scientific">marine metagenome</name>
    <dbReference type="NCBI Taxonomy" id="408172"/>
    <lineage>
        <taxon>unclassified sequences</taxon>
        <taxon>metagenomes</taxon>
        <taxon>ecological metagenomes</taxon>
    </lineage>
</organism>